<evidence type="ECO:0000313" key="3">
    <source>
        <dbReference type="Proteomes" id="UP000018888"/>
    </source>
</evidence>
<dbReference type="EMBL" id="AUPC02000109">
    <property type="protein sequence ID" value="POG71336.1"/>
    <property type="molecule type" value="Genomic_DNA"/>
</dbReference>
<dbReference type="Proteomes" id="UP000018888">
    <property type="component" value="Unassembled WGS sequence"/>
</dbReference>
<name>A0A2P4Q148_RHIID</name>
<dbReference type="VEuPathDB" id="FungiDB:RhiirFUN_018665"/>
<sequence>MKKRIQIKTMTVAKMILNHLVMMMMIKYDVSSDDDDYIKKDDDSSEDDHVKKDDDSSEDDDTSDDGNTLSNDICTKSYSGYYDSKNDEVSDNSSSNNNSSNDNSSNSEEDDDDSTVSSHNEEHKQGFRTNNFLSVVYNEPGHGKKFRVRIRMKKDAEVYVSYK</sequence>
<protein>
    <submittedName>
        <fullName evidence="2">Uncharacterized protein</fullName>
    </submittedName>
</protein>
<feature type="region of interest" description="Disordered" evidence="1">
    <location>
        <begin position="33"/>
        <end position="131"/>
    </location>
</feature>
<proteinExistence type="predicted"/>
<evidence type="ECO:0000313" key="2">
    <source>
        <dbReference type="EMBL" id="POG71336.1"/>
    </source>
</evidence>
<evidence type="ECO:0000256" key="1">
    <source>
        <dbReference type="SAM" id="MobiDB-lite"/>
    </source>
</evidence>
<dbReference type="AlphaFoldDB" id="A0A2P4Q148"/>
<keyword evidence="3" id="KW-1185">Reference proteome</keyword>
<reference evidence="2 3" key="2">
    <citation type="journal article" date="2018" name="New Phytol.">
        <title>High intraspecific genome diversity in the model arbuscular mycorrhizal symbiont Rhizophagus irregularis.</title>
        <authorList>
            <person name="Chen E.C.H."/>
            <person name="Morin E."/>
            <person name="Beaudet D."/>
            <person name="Noel J."/>
            <person name="Yildirir G."/>
            <person name="Ndikumana S."/>
            <person name="Charron P."/>
            <person name="St-Onge C."/>
            <person name="Giorgi J."/>
            <person name="Kruger M."/>
            <person name="Marton T."/>
            <person name="Ropars J."/>
            <person name="Grigoriev I.V."/>
            <person name="Hainaut M."/>
            <person name="Henrissat B."/>
            <person name="Roux C."/>
            <person name="Martin F."/>
            <person name="Corradi N."/>
        </authorList>
    </citation>
    <scope>NUCLEOTIDE SEQUENCE [LARGE SCALE GENOMIC DNA]</scope>
    <source>
        <strain evidence="2 3">DAOM 197198</strain>
    </source>
</reference>
<feature type="compositionally biased region" description="Acidic residues" evidence="1">
    <location>
        <begin position="55"/>
        <end position="64"/>
    </location>
</feature>
<feature type="compositionally biased region" description="Low complexity" evidence="1">
    <location>
        <begin position="91"/>
        <end position="106"/>
    </location>
</feature>
<gene>
    <name evidence="2" type="ORF">GLOIN_2v1606950</name>
</gene>
<accession>A0A2P4Q148</accession>
<feature type="compositionally biased region" description="Polar residues" evidence="1">
    <location>
        <begin position="66"/>
        <end position="78"/>
    </location>
</feature>
<organism evidence="2 3">
    <name type="scientific">Rhizophagus irregularis (strain DAOM 181602 / DAOM 197198 / MUCL 43194)</name>
    <name type="common">Arbuscular mycorrhizal fungus</name>
    <name type="synonym">Glomus intraradices</name>
    <dbReference type="NCBI Taxonomy" id="747089"/>
    <lineage>
        <taxon>Eukaryota</taxon>
        <taxon>Fungi</taxon>
        <taxon>Fungi incertae sedis</taxon>
        <taxon>Mucoromycota</taxon>
        <taxon>Glomeromycotina</taxon>
        <taxon>Glomeromycetes</taxon>
        <taxon>Glomerales</taxon>
        <taxon>Glomeraceae</taxon>
        <taxon>Rhizophagus</taxon>
    </lineage>
</organism>
<feature type="compositionally biased region" description="Basic and acidic residues" evidence="1">
    <location>
        <begin position="37"/>
        <end position="54"/>
    </location>
</feature>
<comment type="caution">
    <text evidence="2">The sequence shown here is derived from an EMBL/GenBank/DDBJ whole genome shotgun (WGS) entry which is preliminary data.</text>
</comment>
<reference evidence="2 3" key="1">
    <citation type="journal article" date="2013" name="Proc. Natl. Acad. Sci. U.S.A.">
        <title>Genome of an arbuscular mycorrhizal fungus provides insight into the oldest plant symbiosis.</title>
        <authorList>
            <person name="Tisserant E."/>
            <person name="Malbreil M."/>
            <person name="Kuo A."/>
            <person name="Kohler A."/>
            <person name="Symeonidi A."/>
            <person name="Balestrini R."/>
            <person name="Charron P."/>
            <person name="Duensing N."/>
            <person name="Frei Dit Frey N."/>
            <person name="Gianinazzi-Pearson V."/>
            <person name="Gilbert L.B."/>
            <person name="Handa Y."/>
            <person name="Herr J.R."/>
            <person name="Hijri M."/>
            <person name="Koul R."/>
            <person name="Kawaguchi M."/>
            <person name="Krajinski F."/>
            <person name="Lammers P.J."/>
            <person name="Masclaux F.G."/>
            <person name="Murat C."/>
            <person name="Morin E."/>
            <person name="Ndikumana S."/>
            <person name="Pagni M."/>
            <person name="Petitpierre D."/>
            <person name="Requena N."/>
            <person name="Rosikiewicz P."/>
            <person name="Riley R."/>
            <person name="Saito K."/>
            <person name="San Clemente H."/>
            <person name="Shapiro H."/>
            <person name="van Tuinen D."/>
            <person name="Becard G."/>
            <person name="Bonfante P."/>
            <person name="Paszkowski U."/>
            <person name="Shachar-Hill Y.Y."/>
            <person name="Tuskan G.A."/>
            <person name="Young P.W."/>
            <person name="Sanders I.R."/>
            <person name="Henrissat B."/>
            <person name="Rensing S.A."/>
            <person name="Grigoriev I.V."/>
            <person name="Corradi N."/>
            <person name="Roux C."/>
            <person name="Martin F."/>
        </authorList>
    </citation>
    <scope>NUCLEOTIDE SEQUENCE [LARGE SCALE GENOMIC DNA]</scope>
    <source>
        <strain evidence="2 3">DAOM 197198</strain>
    </source>
</reference>